<evidence type="ECO:0000313" key="8">
    <source>
        <dbReference type="EMBL" id="BAC17827.1"/>
    </source>
</evidence>
<feature type="domain" description="Major facilitator superfamily (MFS) profile" evidence="7">
    <location>
        <begin position="249"/>
        <end position="439"/>
    </location>
</feature>
<name>Q8FQV0_COREF</name>
<evidence type="ECO:0000256" key="1">
    <source>
        <dbReference type="ARBA" id="ARBA00004651"/>
    </source>
</evidence>
<keyword evidence="4 6" id="KW-0472">Membrane</keyword>
<reference evidence="8 9" key="1">
    <citation type="journal article" date="2003" name="Genome Res.">
        <title>Comparative complete genome sequence analysis of the amino acid replacements responsible for the thermostability of Corynebacterium efficiens.</title>
        <authorList>
            <person name="Nishio Y."/>
            <person name="Nakamura Y."/>
            <person name="Kawarabayasi Y."/>
            <person name="Usuda Y."/>
            <person name="Kimura E."/>
            <person name="Sugimoto S."/>
            <person name="Matsui K."/>
            <person name="Yamagishi A."/>
            <person name="Kikuchi H."/>
            <person name="Ikeo K."/>
            <person name="Gojobori T."/>
        </authorList>
    </citation>
    <scope>NUCLEOTIDE SEQUENCE [LARGE SCALE GENOMIC DNA]</scope>
    <source>
        <strain evidence="9">DSM 44549 / YS-314 / AJ 12310 / JCM 11189 / NBRC 100395</strain>
    </source>
</reference>
<dbReference type="PROSITE" id="PS50850">
    <property type="entry name" value="MFS"/>
    <property type="match status" value="1"/>
</dbReference>
<proteinExistence type="predicted"/>
<feature type="transmembrane region" description="Helical" evidence="6">
    <location>
        <begin position="383"/>
        <end position="406"/>
    </location>
</feature>
<dbReference type="InterPro" id="IPR052528">
    <property type="entry name" value="Sugar_transport-like"/>
</dbReference>
<dbReference type="EMBL" id="BA000035">
    <property type="protein sequence ID" value="BAC17827.1"/>
    <property type="molecule type" value="Genomic_DNA"/>
</dbReference>
<keyword evidence="9" id="KW-1185">Reference proteome</keyword>
<dbReference type="AlphaFoldDB" id="Q8FQV0"/>
<evidence type="ECO:0000256" key="2">
    <source>
        <dbReference type="ARBA" id="ARBA00022692"/>
    </source>
</evidence>
<dbReference type="Pfam" id="PF07690">
    <property type="entry name" value="MFS_1"/>
    <property type="match status" value="1"/>
</dbReference>
<dbReference type="Proteomes" id="UP000001409">
    <property type="component" value="Chromosome"/>
</dbReference>
<feature type="transmembrane region" description="Helical" evidence="6">
    <location>
        <begin position="412"/>
        <end position="431"/>
    </location>
</feature>
<feature type="transmembrane region" description="Helical" evidence="6">
    <location>
        <begin position="103"/>
        <end position="122"/>
    </location>
</feature>
<evidence type="ECO:0000256" key="5">
    <source>
        <dbReference type="SAM" id="MobiDB-lite"/>
    </source>
</evidence>
<feature type="transmembrane region" description="Helical" evidence="6">
    <location>
        <begin position="343"/>
        <end position="363"/>
    </location>
</feature>
<feature type="transmembrane region" description="Helical" evidence="6">
    <location>
        <begin position="286"/>
        <end position="306"/>
    </location>
</feature>
<dbReference type="InterPro" id="IPR011701">
    <property type="entry name" value="MFS"/>
</dbReference>
<evidence type="ECO:0000259" key="7">
    <source>
        <dbReference type="PROSITE" id="PS50850"/>
    </source>
</evidence>
<dbReference type="PANTHER" id="PTHR23526:SF1">
    <property type="entry name" value="MAJOR FACILITATOR SUPERFAMILY MFS_1"/>
    <property type="match status" value="1"/>
</dbReference>
<dbReference type="SUPFAM" id="SSF103473">
    <property type="entry name" value="MFS general substrate transporter"/>
    <property type="match status" value="1"/>
</dbReference>
<organism evidence="8 9">
    <name type="scientific">Corynebacterium efficiens (strain DSM 44549 / YS-314 / AJ 12310 / JCM 11189 / NBRC 100395)</name>
    <dbReference type="NCBI Taxonomy" id="196164"/>
    <lineage>
        <taxon>Bacteria</taxon>
        <taxon>Bacillati</taxon>
        <taxon>Actinomycetota</taxon>
        <taxon>Actinomycetes</taxon>
        <taxon>Mycobacteriales</taxon>
        <taxon>Corynebacteriaceae</taxon>
        <taxon>Corynebacterium</taxon>
    </lineage>
</organism>
<accession>Q8FQV0</accession>
<dbReference type="PANTHER" id="PTHR23526">
    <property type="entry name" value="INTEGRAL MEMBRANE TRANSPORT PROTEIN-RELATED"/>
    <property type="match status" value="1"/>
</dbReference>
<dbReference type="InterPro" id="IPR036259">
    <property type="entry name" value="MFS_trans_sf"/>
</dbReference>
<sequence length="439" mass="46667">MIQPPAPALPTMTAMNTDESTHRDRRDPALEEHNASRFIWSNGLQNIGDQIIAAKTVLPWLLHAGGAPGFFIALLVPIRESGSMLPQAAITPWVLWQASRSRVWIIGSNGQFLSGLGIGIAALFLEGWALGIAVVVLLGILALFRSMCSISSKDVQGKTITKGRRGLINGRATAIGGGVGLAVGLAITFLLDTDSPPWVLAATVIASSFSWLIASFIFAGIREPDTREKALPRDPEEKNRWWKDCVDLLVEDVNFRKFVIVRSLMLVTALSTAFIVTLAAEAGQDITALGFFVIASGLASMVGGRISGIWSDRSSRDVMAGGALLGSLVLFALVASAQWSPSTVNVIAFPAGFFLVNLAHTAIRVARKTYVVDMAEGDQRTRYVAAANTLMGVILLVVGAISGAVAMLGTSWALIFLAVIGLVGVVFSRTLEEVSAPQS</sequence>
<feature type="transmembrane region" description="Helical" evidence="6">
    <location>
        <begin position="197"/>
        <end position="221"/>
    </location>
</feature>
<evidence type="ECO:0000256" key="6">
    <source>
        <dbReference type="SAM" id="Phobius"/>
    </source>
</evidence>
<keyword evidence="2 6" id="KW-0812">Transmembrane</keyword>
<dbReference type="KEGG" id="cef:CE1017"/>
<evidence type="ECO:0000256" key="3">
    <source>
        <dbReference type="ARBA" id="ARBA00022989"/>
    </source>
</evidence>
<feature type="transmembrane region" description="Helical" evidence="6">
    <location>
        <begin position="128"/>
        <end position="147"/>
    </location>
</feature>
<feature type="transmembrane region" description="Helical" evidence="6">
    <location>
        <begin position="318"/>
        <end position="337"/>
    </location>
</feature>
<feature type="region of interest" description="Disordered" evidence="5">
    <location>
        <begin position="1"/>
        <end position="27"/>
    </location>
</feature>
<dbReference type="eggNOG" id="COG2814">
    <property type="taxonomic scope" value="Bacteria"/>
</dbReference>
<dbReference type="GO" id="GO:0022857">
    <property type="term" value="F:transmembrane transporter activity"/>
    <property type="evidence" value="ECO:0007669"/>
    <property type="project" value="InterPro"/>
</dbReference>
<comment type="subcellular location">
    <subcellularLocation>
        <location evidence="1">Cell membrane</location>
        <topology evidence="1">Multi-pass membrane protein</topology>
    </subcellularLocation>
</comment>
<dbReference type="STRING" id="196164.gene:10741423"/>
<protein>
    <recommendedName>
        <fullName evidence="7">Major facilitator superfamily (MFS) profile domain-containing protein</fullName>
    </recommendedName>
</protein>
<evidence type="ECO:0000313" key="9">
    <source>
        <dbReference type="Proteomes" id="UP000001409"/>
    </source>
</evidence>
<keyword evidence="3 6" id="KW-1133">Transmembrane helix</keyword>
<feature type="transmembrane region" description="Helical" evidence="6">
    <location>
        <begin position="60"/>
        <end position="78"/>
    </location>
</feature>
<dbReference type="InterPro" id="IPR020846">
    <property type="entry name" value="MFS_dom"/>
</dbReference>
<feature type="transmembrane region" description="Helical" evidence="6">
    <location>
        <begin position="259"/>
        <end position="280"/>
    </location>
</feature>
<dbReference type="Gene3D" id="1.20.1250.20">
    <property type="entry name" value="MFS general substrate transporter like domains"/>
    <property type="match status" value="1"/>
</dbReference>
<dbReference type="GO" id="GO:0005886">
    <property type="term" value="C:plasma membrane"/>
    <property type="evidence" value="ECO:0007669"/>
    <property type="project" value="UniProtKB-SubCell"/>
</dbReference>
<evidence type="ECO:0000256" key="4">
    <source>
        <dbReference type="ARBA" id="ARBA00023136"/>
    </source>
</evidence>
<feature type="transmembrane region" description="Helical" evidence="6">
    <location>
        <begin position="168"/>
        <end position="191"/>
    </location>
</feature>
<dbReference type="HOGENOM" id="CLU_051156_0_0_11"/>